<dbReference type="eggNOG" id="KOG4197">
    <property type="taxonomic scope" value="Eukaryota"/>
</dbReference>
<dbReference type="GO" id="GO:0003723">
    <property type="term" value="F:RNA binding"/>
    <property type="evidence" value="ECO:0007669"/>
    <property type="project" value="InterPro"/>
</dbReference>
<dbReference type="Pfam" id="PF20431">
    <property type="entry name" value="E_motif"/>
    <property type="match status" value="1"/>
</dbReference>
<evidence type="ECO:0000259" key="5">
    <source>
        <dbReference type="Pfam" id="PF14432"/>
    </source>
</evidence>
<dbReference type="Pfam" id="PF13041">
    <property type="entry name" value="PPR_2"/>
    <property type="match status" value="4"/>
</dbReference>
<dbReference type="InterPro" id="IPR011990">
    <property type="entry name" value="TPR-like_helical_dom_sf"/>
</dbReference>
<evidence type="ECO:0000313" key="6">
    <source>
        <dbReference type="EnsemblPlants" id="OGLUM09G02700.1"/>
    </source>
</evidence>
<feature type="transmembrane region" description="Helical" evidence="4">
    <location>
        <begin position="981"/>
        <end position="1002"/>
    </location>
</feature>
<dbReference type="InterPro" id="IPR032867">
    <property type="entry name" value="DYW_dom"/>
</dbReference>
<keyword evidence="4" id="KW-1133">Transmembrane helix</keyword>
<dbReference type="FunFam" id="1.25.40.10:FF:000031">
    <property type="entry name" value="Pentatricopeptide repeat-containing protein mitochondrial"/>
    <property type="match status" value="1"/>
</dbReference>
<dbReference type="Pfam" id="PF01535">
    <property type="entry name" value="PPR"/>
    <property type="match status" value="3"/>
</dbReference>
<dbReference type="FunFam" id="1.25.40.10:FF:000366">
    <property type="entry name" value="Pentatricopeptide (PPR) repeat-containing protein"/>
    <property type="match status" value="1"/>
</dbReference>
<dbReference type="Proteomes" id="UP000026961">
    <property type="component" value="Chromosome 9"/>
</dbReference>
<dbReference type="InterPro" id="IPR002885">
    <property type="entry name" value="PPR_rpt"/>
</dbReference>
<dbReference type="Gramene" id="OGLUM09G02700.1">
    <property type="protein sequence ID" value="OGLUM09G02700.1"/>
    <property type="gene ID" value="OGLUM09G02700"/>
</dbReference>
<dbReference type="Pfam" id="PF14432">
    <property type="entry name" value="DYW_deaminase"/>
    <property type="match status" value="1"/>
</dbReference>
<feature type="domain" description="DYW" evidence="5">
    <location>
        <begin position="825"/>
        <end position="917"/>
    </location>
</feature>
<organism evidence="6">
    <name type="scientific">Oryza glumipatula</name>
    <dbReference type="NCBI Taxonomy" id="40148"/>
    <lineage>
        <taxon>Eukaryota</taxon>
        <taxon>Viridiplantae</taxon>
        <taxon>Streptophyta</taxon>
        <taxon>Embryophyta</taxon>
        <taxon>Tracheophyta</taxon>
        <taxon>Spermatophyta</taxon>
        <taxon>Magnoliopsida</taxon>
        <taxon>Liliopsida</taxon>
        <taxon>Poales</taxon>
        <taxon>Poaceae</taxon>
        <taxon>BOP clade</taxon>
        <taxon>Oryzoideae</taxon>
        <taxon>Oryzeae</taxon>
        <taxon>Oryzinae</taxon>
        <taxon>Oryza</taxon>
    </lineage>
</organism>
<reference evidence="6" key="1">
    <citation type="submission" date="2015-04" db="UniProtKB">
        <authorList>
            <consortium name="EnsemblPlants"/>
        </authorList>
    </citation>
    <scope>IDENTIFICATION</scope>
</reference>
<keyword evidence="2" id="KW-0809">Transit peptide</keyword>
<dbReference type="EnsemblPlants" id="OGLUM09G02700.1">
    <property type="protein sequence ID" value="OGLUM09G02700.1"/>
    <property type="gene ID" value="OGLUM09G02700"/>
</dbReference>
<dbReference type="STRING" id="40148.A0A0E0B053"/>
<evidence type="ECO:0000256" key="1">
    <source>
        <dbReference type="ARBA" id="ARBA00022737"/>
    </source>
</evidence>
<dbReference type="FunFam" id="1.25.40.10:FF:000886">
    <property type="entry name" value="Pentatricopeptide repeat-containing protein"/>
    <property type="match status" value="1"/>
</dbReference>
<feature type="repeat" description="PPR" evidence="3">
    <location>
        <begin position="368"/>
        <end position="402"/>
    </location>
</feature>
<dbReference type="GO" id="GO:0009451">
    <property type="term" value="P:RNA modification"/>
    <property type="evidence" value="ECO:0007669"/>
    <property type="project" value="InterPro"/>
</dbReference>
<protein>
    <recommendedName>
        <fullName evidence="5">DYW domain-containing protein</fullName>
    </recommendedName>
</protein>
<accession>A0A0E0B053</accession>
<feature type="repeat" description="PPR" evidence="3">
    <location>
        <begin position="166"/>
        <end position="200"/>
    </location>
</feature>
<keyword evidence="4" id="KW-0812">Transmembrane</keyword>
<dbReference type="FunFam" id="1.25.40.10:FF:000630">
    <property type="entry name" value="Pentatricopeptide repeat-containing protein"/>
    <property type="match status" value="1"/>
</dbReference>
<dbReference type="Gene3D" id="1.25.40.10">
    <property type="entry name" value="Tetratricopeptide repeat domain"/>
    <property type="match status" value="7"/>
</dbReference>
<dbReference type="Pfam" id="PF20430">
    <property type="entry name" value="Eplus_motif"/>
    <property type="match status" value="1"/>
</dbReference>
<dbReference type="InterPro" id="IPR046848">
    <property type="entry name" value="E_motif"/>
</dbReference>
<dbReference type="GO" id="GO:0008270">
    <property type="term" value="F:zinc ion binding"/>
    <property type="evidence" value="ECO:0007669"/>
    <property type="project" value="InterPro"/>
</dbReference>
<proteinExistence type="predicted"/>
<dbReference type="Pfam" id="PF12854">
    <property type="entry name" value="PPR_1"/>
    <property type="match status" value="1"/>
</dbReference>
<keyword evidence="7" id="KW-1185">Reference proteome</keyword>
<dbReference type="PANTHER" id="PTHR47926:SF530">
    <property type="entry name" value="DYW DOMAIN-CONTAINING PROTEIN"/>
    <property type="match status" value="1"/>
</dbReference>
<evidence type="ECO:0000256" key="3">
    <source>
        <dbReference type="PROSITE-ProRule" id="PRU00708"/>
    </source>
</evidence>
<dbReference type="NCBIfam" id="TIGR00756">
    <property type="entry name" value="PPR"/>
    <property type="match status" value="8"/>
</dbReference>
<dbReference type="FunFam" id="1.25.40.10:FF:001100">
    <property type="entry name" value="Pentatricopeptide repeat-containing protein"/>
    <property type="match status" value="1"/>
</dbReference>
<dbReference type="AlphaFoldDB" id="A0A0E0B053"/>
<dbReference type="PANTHER" id="PTHR47926">
    <property type="entry name" value="PENTATRICOPEPTIDE REPEAT-CONTAINING PROTEIN"/>
    <property type="match status" value="1"/>
</dbReference>
<name>A0A0E0B053_9ORYZ</name>
<keyword evidence="1" id="KW-0677">Repeat</keyword>
<feature type="repeat" description="PPR" evidence="3">
    <location>
        <begin position="469"/>
        <end position="503"/>
    </location>
</feature>
<dbReference type="InterPro" id="IPR046849">
    <property type="entry name" value="E2_motif"/>
</dbReference>
<dbReference type="FunFam" id="1.25.40.10:FF:000578">
    <property type="entry name" value="Pentatricopeptide repeat-containing protein"/>
    <property type="match status" value="1"/>
</dbReference>
<sequence length="1012" mass="111494">MRSAGASSQQLTRYAAAQALLPGAHLHANLLKSGFLASFRNHLISFYSKCRRPCCARRVFDEIPDPCHVSWSSLVTACSNNGLPRSAIQAFHGMRAEGVCCNEFALPVVLKCVPDAQLGAQVHAMAMATGFGSDVFVANALVAMYGGFGFMDDARRVFDEADSERNTVSWNGLMSAYVKNDQCGDAIQVFDEMVWSGIQPTEFGFSCVVNACTGSRNIEAGRQVHAMVVRMGYDKYVFTANALVDMYVKMGRVDIASVIFEKMPDSDVVSWNALISGCVLNGHDHRAIELLLQMKSSGLVPNVFTLSSILKACAGAGAFDLGQQIHGFMIKANADSDDYIGVGLVDMYAKNHFLDDARKVFDWMSHRDLILWNALISGSSHGGRHDEAFSIFYGLRKEGLGVNRTTLAAVLMSTASLEAASATRQVHALAEKIGFIFDAHVVNGLIDSYWKCSCLSDAIRVFEECSSGDIIAVTSMITALSQCDHGEGAIKLFMEMLRKGLEPDPFVLSSLLNACASLSAYEQGKQVHAHLIKRQFMSDAFAGNALVYTYAKCGSIEDAELAFSSLPERGVVSWSAMIGGLAQHGHGKRALELFGRMVDEGINPNHITMTSVLCACNHAGLVDEAKRYFNSMKEMFGIDKTEEHYSCMIDLLGRAGKLDDAMELVNSMPFQANASVWGALLGASRVHKDPELGKLAAEKLFILEPEKSGTHVLLANTYASAGMWNEVAKVRKLMKDSNIKKEPAISWVEVKDKVHTFIVGDKSHPMTKEIYTKLDELGYLMSKAGYIPNVDVDLHDLDRSEKSHPMTKEIYAKLVELGDLMSKAGYIPNVDVDLHDLDRSEKELLLSHHSERLAVAFALLSAPPGAPIRVKKNLRICRDCHMAFKFISKIVLREIIIRDINRFHHLRDGTCSCGDYWIEQNLAIASLQPGVSYSIYRETTTISPAAEITSFDGHTPISLFTSSYKSFTFASLLEMVAMRLLYYRAPLILLVFNSGILFPLPYMNLYFVTGNW</sequence>
<feature type="repeat" description="PPR" evidence="3">
    <location>
        <begin position="570"/>
        <end position="604"/>
    </location>
</feature>
<evidence type="ECO:0000313" key="7">
    <source>
        <dbReference type="Proteomes" id="UP000026961"/>
    </source>
</evidence>
<evidence type="ECO:0000256" key="2">
    <source>
        <dbReference type="ARBA" id="ARBA00022946"/>
    </source>
</evidence>
<reference evidence="6" key="2">
    <citation type="submission" date="2018-05" db="EMBL/GenBank/DDBJ databases">
        <title>OgluRS3 (Oryza glumaepatula Reference Sequence Version 3).</title>
        <authorList>
            <person name="Zhang J."/>
            <person name="Kudrna D."/>
            <person name="Lee S."/>
            <person name="Talag J."/>
            <person name="Welchert J."/>
            <person name="Wing R.A."/>
        </authorList>
    </citation>
    <scope>NUCLEOTIDE SEQUENCE [LARGE SCALE GENOMIC DNA]</scope>
</reference>
<feature type="repeat" description="PPR" evidence="3">
    <location>
        <begin position="267"/>
        <end position="301"/>
    </location>
</feature>
<dbReference type="InterPro" id="IPR046960">
    <property type="entry name" value="PPR_At4g14850-like_plant"/>
</dbReference>
<keyword evidence="4" id="KW-0472">Membrane</keyword>
<feature type="repeat" description="PPR" evidence="3">
    <location>
        <begin position="67"/>
        <end position="101"/>
    </location>
</feature>
<dbReference type="FunFam" id="1.25.40.10:FF:000464">
    <property type="entry name" value="Pentatricopeptide repeat-containing protein"/>
    <property type="match status" value="1"/>
</dbReference>
<dbReference type="PROSITE" id="PS51375">
    <property type="entry name" value="PPR"/>
    <property type="match status" value="6"/>
</dbReference>
<dbReference type="HOGENOM" id="CLU_002706_15_0_1"/>
<evidence type="ECO:0000256" key="4">
    <source>
        <dbReference type="SAM" id="Phobius"/>
    </source>
</evidence>